<organism evidence="2 3">
    <name type="scientific">Linum tenue</name>
    <dbReference type="NCBI Taxonomy" id="586396"/>
    <lineage>
        <taxon>Eukaryota</taxon>
        <taxon>Viridiplantae</taxon>
        <taxon>Streptophyta</taxon>
        <taxon>Embryophyta</taxon>
        <taxon>Tracheophyta</taxon>
        <taxon>Spermatophyta</taxon>
        <taxon>Magnoliopsida</taxon>
        <taxon>eudicotyledons</taxon>
        <taxon>Gunneridae</taxon>
        <taxon>Pentapetalae</taxon>
        <taxon>rosids</taxon>
        <taxon>fabids</taxon>
        <taxon>Malpighiales</taxon>
        <taxon>Linaceae</taxon>
        <taxon>Linum</taxon>
    </lineage>
</organism>
<dbReference type="AlphaFoldDB" id="A0AAV0KFR9"/>
<accession>A0AAV0KFR9</accession>
<reference evidence="2" key="1">
    <citation type="submission" date="2022-08" db="EMBL/GenBank/DDBJ databases">
        <authorList>
            <person name="Gutierrez-Valencia J."/>
        </authorList>
    </citation>
    <scope>NUCLEOTIDE SEQUENCE</scope>
</reference>
<feature type="domain" description="KIB1-4 beta-propeller" evidence="1">
    <location>
        <begin position="34"/>
        <end position="330"/>
    </location>
</feature>
<dbReference type="PANTHER" id="PTHR33127">
    <property type="entry name" value="TRANSMEMBRANE PROTEIN"/>
    <property type="match status" value="1"/>
</dbReference>
<name>A0AAV0KFR9_9ROSI</name>
<dbReference type="InterPro" id="IPR005174">
    <property type="entry name" value="KIB1-4_b-propeller"/>
</dbReference>
<evidence type="ECO:0000259" key="1">
    <source>
        <dbReference type="Pfam" id="PF03478"/>
    </source>
</evidence>
<proteinExistence type="predicted"/>
<protein>
    <recommendedName>
        <fullName evidence="1">KIB1-4 beta-propeller domain-containing protein</fullName>
    </recommendedName>
</protein>
<dbReference type="EMBL" id="CAMGYJ010000005">
    <property type="protein sequence ID" value="CAI0419758.1"/>
    <property type="molecule type" value="Genomic_DNA"/>
</dbReference>
<dbReference type="PANTHER" id="PTHR33127:SF35">
    <property type="entry name" value="F-BOX DOMAIN-CONTAINING PROTEIN"/>
    <property type="match status" value="1"/>
</dbReference>
<gene>
    <name evidence="2" type="ORF">LITE_LOCUS18118</name>
</gene>
<dbReference type="Pfam" id="PF03478">
    <property type="entry name" value="Beta-prop_KIB1-4"/>
    <property type="match status" value="2"/>
</dbReference>
<comment type="caution">
    <text evidence="2">The sequence shown here is derived from an EMBL/GenBank/DDBJ whole genome shotgun (WGS) entry which is preliminary data.</text>
</comment>
<evidence type="ECO:0000313" key="2">
    <source>
        <dbReference type="EMBL" id="CAI0419758.1"/>
    </source>
</evidence>
<feature type="domain" description="KIB1-4 beta-propeller" evidence="1">
    <location>
        <begin position="483"/>
        <end position="706"/>
    </location>
</feature>
<sequence length="762" mass="87038">MHRRQKNNRREPPVLRPEPWLVYSHGKQKQSQTFYSLSERSCQVRNIPKTRNRTVWAHCQGWLALVDVDHNHCSLFNPVTMEEVHLPRFPFTAKSIDHCALSSPPTGANNCLLMCIEYCQRRKQSSFHFCKPGDKDWTTQLVEPQQGQCWCEVYPHLHRFRNTVSFNGEFYVVSICCKGLFKVQLAIDQLGTNNVSMELLDMKLRGQRSHFVRSTMMSSSFMVQASPTELMTVKLYYGDNRDTDCSYKVRRVEGFQTGVKRLDLYKANFLEEKWERVETLPEDTAIFLGSRSDNGVSYKIPRRQDLVVGGGGVRGNTVYFTPPTNDGYLYAYDVGDRSISVSLPCSKANRPDYSEPHWIIPLGCSSSTDDPQPEFDISPDEIGSEQIILSTGNDDSSTDHDGRHWSYDIPSELLSDVQSRLFGADRCFFRLACKTWNSIFSSVVSTSSNVRFARNHSFPILVHKGLDGEVVSLFNPITSVTSILSLEASSLRGAVIRCSKHGWLLMSQGLGGDQHRLFFFNPFTEDRINLPMLSYDLEGITFSSSPTSFDCLVICYTALWQQVVISFIYRGEHQWTQYEVMSDSSNFMSPFSNPIYHKGLLYFMGKNADLCIHDFEQKTTITIELPNRSCTSVQRSYLLECNGKLLSVLMGHMGKVLEVYALDQEAITWKELDNLEDNMLFVSAASALSATNSGEKISGLGNKVFLDRFKDKDGVFYSLATRKFHTFWSGYNNDDWCNTKEYINCAWIEPSFKTHTKDELQW</sequence>
<dbReference type="Proteomes" id="UP001154282">
    <property type="component" value="Unassembled WGS sequence"/>
</dbReference>
<keyword evidence="3" id="KW-1185">Reference proteome</keyword>
<evidence type="ECO:0000313" key="3">
    <source>
        <dbReference type="Proteomes" id="UP001154282"/>
    </source>
</evidence>